<accession>A0AAE9XWP9</accession>
<reference evidence="4" key="1">
    <citation type="submission" date="2023-01" db="EMBL/GenBank/DDBJ databases">
        <title>The genome sequence of Kordiimonadaceae bacterium 6D33.</title>
        <authorList>
            <person name="Liu Y."/>
        </authorList>
    </citation>
    <scope>NUCLEOTIDE SEQUENCE</scope>
    <source>
        <strain evidence="4">6D33</strain>
    </source>
</reference>
<sequence>MKANGDSEPVLEAEVVEKTPPKAARAKGSSFGAKLGWVLVIVLAAFIGGVYAAPDIRARLESAGLIEPLLQTAMTAPSVDLSPLQAELDRHEEMLIQHEGLISALAEASSSGATTTEPSESDESPNPGAIAPAPDRPEMTALREELAALSETVKARHSDDAKGPAPSVLAARLEASEAETAGLRDRLAALEAALQAVEDARLDTNPRGRLLLSLSRLEDRVQRGEAFGAELEAMTPDFSALPAIDQPALGAALETLRERSAGVPGTDSLIARFDPLSREIGIASDKAEGRFLASLFTVRRTDAAASGDDAALRDAGERLKARDLAGAVAALDTLSPEAKKAASVWISQANDRLAIDDAVGKLFRVVTDDRTGGGA</sequence>
<keyword evidence="1" id="KW-0175">Coiled coil</keyword>
<evidence type="ECO:0000256" key="3">
    <source>
        <dbReference type="SAM" id="Phobius"/>
    </source>
</evidence>
<proteinExistence type="predicted"/>
<dbReference type="KEGG" id="gso:PH603_03250"/>
<dbReference type="Proteomes" id="UP001217500">
    <property type="component" value="Chromosome"/>
</dbReference>
<keyword evidence="3" id="KW-0472">Membrane</keyword>
<keyword evidence="3" id="KW-0812">Transmembrane</keyword>
<feature type="coiled-coil region" evidence="1">
    <location>
        <begin position="173"/>
        <end position="200"/>
    </location>
</feature>
<gene>
    <name evidence="4" type="ORF">PH603_03250</name>
</gene>
<keyword evidence="5" id="KW-1185">Reference proteome</keyword>
<keyword evidence="3" id="KW-1133">Transmembrane helix</keyword>
<evidence type="ECO:0000313" key="4">
    <source>
        <dbReference type="EMBL" id="WCL54774.1"/>
    </source>
</evidence>
<dbReference type="AlphaFoldDB" id="A0AAE9XWP9"/>
<protein>
    <recommendedName>
        <fullName evidence="6">Inner membrane protein</fullName>
    </recommendedName>
</protein>
<feature type="compositionally biased region" description="Polar residues" evidence="2">
    <location>
        <begin position="108"/>
        <end position="118"/>
    </location>
</feature>
<evidence type="ECO:0000313" key="5">
    <source>
        <dbReference type="Proteomes" id="UP001217500"/>
    </source>
</evidence>
<name>A0AAE9XWP9_9PROT</name>
<dbReference type="RefSeq" id="WP_289504493.1">
    <property type="nucleotide sequence ID" value="NZ_CP116805.1"/>
</dbReference>
<evidence type="ECO:0000256" key="1">
    <source>
        <dbReference type="SAM" id="Coils"/>
    </source>
</evidence>
<feature type="transmembrane region" description="Helical" evidence="3">
    <location>
        <begin position="35"/>
        <end position="53"/>
    </location>
</feature>
<evidence type="ECO:0000256" key="2">
    <source>
        <dbReference type="SAM" id="MobiDB-lite"/>
    </source>
</evidence>
<feature type="region of interest" description="Disordered" evidence="2">
    <location>
        <begin position="107"/>
        <end position="135"/>
    </location>
</feature>
<evidence type="ECO:0008006" key="6">
    <source>
        <dbReference type="Google" id="ProtNLM"/>
    </source>
</evidence>
<organism evidence="4 5">
    <name type="scientific">Gimibacter soli</name>
    <dbReference type="NCBI Taxonomy" id="3024400"/>
    <lineage>
        <taxon>Bacteria</taxon>
        <taxon>Pseudomonadati</taxon>
        <taxon>Pseudomonadota</taxon>
        <taxon>Alphaproteobacteria</taxon>
        <taxon>Kordiimonadales</taxon>
        <taxon>Temperatibacteraceae</taxon>
        <taxon>Gimibacter</taxon>
    </lineage>
</organism>
<dbReference type="EMBL" id="CP116805">
    <property type="protein sequence ID" value="WCL54774.1"/>
    <property type="molecule type" value="Genomic_DNA"/>
</dbReference>